<name>A0ABS9WX24_9GAMM</name>
<keyword evidence="2" id="KW-1003">Cell membrane</keyword>
<reference evidence="7" key="1">
    <citation type="submission" date="2022-01" db="EMBL/GenBank/DDBJ databases">
        <title>Colwellia maritima, isolated from seawater.</title>
        <authorList>
            <person name="Kristyanto S."/>
            <person name="Jung J."/>
            <person name="Jeon C.O."/>
        </authorList>
    </citation>
    <scope>NUCLEOTIDE SEQUENCE</scope>
    <source>
        <strain evidence="7">MSW7</strain>
    </source>
</reference>
<dbReference type="RefSeq" id="WP_242283263.1">
    <property type="nucleotide sequence ID" value="NZ_JAKKSL010000001.1"/>
</dbReference>
<proteinExistence type="predicted"/>
<dbReference type="Pfam" id="PF03626">
    <property type="entry name" value="COX4_pro"/>
    <property type="match status" value="1"/>
</dbReference>
<gene>
    <name evidence="7" type="ORF">L3081_02655</name>
</gene>
<sequence length="102" mass="11554">MQTNHYQRIKRYLTETTFNIWLRLVGLTLVSAIIAETKNTTIVATVFVCAIVIVKGHWIIEEFMGLKHAAPLFRKIIKGYFYAMTTLVGVIVAYSQASFLGV</sequence>
<feature type="transmembrane region" description="Helical" evidence="6">
    <location>
        <begin position="80"/>
        <end position="99"/>
    </location>
</feature>
<protein>
    <submittedName>
        <fullName evidence="7">Cytochrome C oxidase subunit IV family protein</fullName>
    </submittedName>
</protein>
<feature type="transmembrane region" description="Helical" evidence="6">
    <location>
        <begin position="41"/>
        <end position="60"/>
    </location>
</feature>
<evidence type="ECO:0000256" key="6">
    <source>
        <dbReference type="SAM" id="Phobius"/>
    </source>
</evidence>
<evidence type="ECO:0000313" key="8">
    <source>
        <dbReference type="Proteomes" id="UP001139646"/>
    </source>
</evidence>
<dbReference type="Proteomes" id="UP001139646">
    <property type="component" value="Unassembled WGS sequence"/>
</dbReference>
<evidence type="ECO:0000256" key="2">
    <source>
        <dbReference type="ARBA" id="ARBA00022475"/>
    </source>
</evidence>
<comment type="caution">
    <text evidence="7">The sequence shown here is derived from an EMBL/GenBank/DDBJ whole genome shotgun (WGS) entry which is preliminary data.</text>
</comment>
<comment type="subcellular location">
    <subcellularLocation>
        <location evidence="1">Cell membrane</location>
        <topology evidence="1">Multi-pass membrane protein</topology>
    </subcellularLocation>
</comment>
<keyword evidence="4 6" id="KW-1133">Transmembrane helix</keyword>
<evidence type="ECO:0000256" key="1">
    <source>
        <dbReference type="ARBA" id="ARBA00004651"/>
    </source>
</evidence>
<evidence type="ECO:0000313" key="7">
    <source>
        <dbReference type="EMBL" id="MCI2282499.1"/>
    </source>
</evidence>
<evidence type="ECO:0000256" key="5">
    <source>
        <dbReference type="ARBA" id="ARBA00023136"/>
    </source>
</evidence>
<organism evidence="7 8">
    <name type="scientific">Colwellia maritima</name>
    <dbReference type="NCBI Taxonomy" id="2912588"/>
    <lineage>
        <taxon>Bacteria</taxon>
        <taxon>Pseudomonadati</taxon>
        <taxon>Pseudomonadota</taxon>
        <taxon>Gammaproteobacteria</taxon>
        <taxon>Alteromonadales</taxon>
        <taxon>Colwelliaceae</taxon>
        <taxon>Colwellia</taxon>
    </lineage>
</organism>
<dbReference type="EMBL" id="JAKKSL010000001">
    <property type="protein sequence ID" value="MCI2282499.1"/>
    <property type="molecule type" value="Genomic_DNA"/>
</dbReference>
<feature type="transmembrane region" description="Helical" evidence="6">
    <location>
        <begin position="12"/>
        <end position="35"/>
    </location>
</feature>
<evidence type="ECO:0000256" key="3">
    <source>
        <dbReference type="ARBA" id="ARBA00022692"/>
    </source>
</evidence>
<evidence type="ECO:0000256" key="4">
    <source>
        <dbReference type="ARBA" id="ARBA00022989"/>
    </source>
</evidence>
<accession>A0ABS9WX24</accession>
<dbReference type="InterPro" id="IPR005171">
    <property type="entry name" value="Cyt_c_oxidase_su4_prok"/>
</dbReference>
<keyword evidence="3 6" id="KW-0812">Transmembrane</keyword>
<keyword evidence="5 6" id="KW-0472">Membrane</keyword>
<keyword evidence="8" id="KW-1185">Reference proteome</keyword>